<gene>
    <name evidence="1" type="ORF">B4102_0737</name>
    <name evidence="2" type="ORF">JGZ69_18960</name>
</gene>
<dbReference type="AlphaFoldDB" id="A0A150L8L6"/>
<dbReference type="EMBL" id="CP066701">
    <property type="protein sequence ID" value="QQX24800.1"/>
    <property type="molecule type" value="Genomic_DNA"/>
</dbReference>
<proteinExistence type="predicted"/>
<dbReference type="RefSeq" id="WP_066229591.1">
    <property type="nucleotide sequence ID" value="NZ_CP066701.1"/>
</dbReference>
<evidence type="ECO:0000313" key="4">
    <source>
        <dbReference type="Proteomes" id="UP000595512"/>
    </source>
</evidence>
<dbReference type="STRING" id="46224.B4102_0737"/>
<dbReference type="OrthoDB" id="2890333at2"/>
<evidence type="ECO:0000313" key="2">
    <source>
        <dbReference type="EMBL" id="QQX24800.1"/>
    </source>
</evidence>
<reference evidence="2 4" key="2">
    <citation type="submission" date="2020-12" db="EMBL/GenBank/DDBJ databases">
        <title>Taxonomic evaluation of the Bacillus sporothermodurans group of bacteria based on whole genome sequences.</title>
        <authorList>
            <person name="Fiedler G."/>
            <person name="Herbstmann A.-D."/>
            <person name="Doll E."/>
            <person name="Wenning M."/>
            <person name="Brinks E."/>
            <person name="Kabisch J."/>
            <person name="Breitenwieser F."/>
            <person name="Lappann M."/>
            <person name="Boehnlein C."/>
            <person name="Franz C."/>
        </authorList>
    </citation>
    <scope>NUCLEOTIDE SEQUENCE [LARGE SCALE GENOMIC DNA]</scope>
    <source>
        <strain evidence="2 4">DSM 10599</strain>
    </source>
</reference>
<dbReference type="Proteomes" id="UP000075666">
    <property type="component" value="Unassembled WGS sequence"/>
</dbReference>
<dbReference type="KEGG" id="hspo:JGZ69_18960"/>
<keyword evidence="3" id="KW-1185">Reference proteome</keyword>
<organism evidence="1 3">
    <name type="scientific">Heyndrickxia sporothermodurans</name>
    <dbReference type="NCBI Taxonomy" id="46224"/>
    <lineage>
        <taxon>Bacteria</taxon>
        <taxon>Bacillati</taxon>
        <taxon>Bacillota</taxon>
        <taxon>Bacilli</taxon>
        <taxon>Bacillales</taxon>
        <taxon>Bacillaceae</taxon>
        <taxon>Heyndrickxia</taxon>
    </lineage>
</organism>
<dbReference type="PATRIC" id="fig|46224.3.peg.2231"/>
<dbReference type="GeneID" id="62498651"/>
<name>A0A150L8L6_9BACI</name>
<dbReference type="EMBL" id="LQYN01000029">
    <property type="protein sequence ID" value="KYD08657.1"/>
    <property type="molecule type" value="Genomic_DNA"/>
</dbReference>
<evidence type="ECO:0000313" key="3">
    <source>
        <dbReference type="Proteomes" id="UP000075666"/>
    </source>
</evidence>
<reference evidence="1 3" key="1">
    <citation type="submission" date="2016-01" db="EMBL/GenBank/DDBJ databases">
        <title>Genome Sequences of Twelve Sporeforming Bacillus Species Isolated from Foods.</title>
        <authorList>
            <person name="Berendsen E.M."/>
            <person name="Wells-Bennik M.H."/>
            <person name="Krawcyk A.O."/>
            <person name="De Jong A."/>
            <person name="Holsappel S."/>
            <person name="Eijlander R.T."/>
            <person name="Kuipers O.P."/>
        </authorList>
    </citation>
    <scope>NUCLEOTIDE SEQUENCE [LARGE SCALE GENOMIC DNA]</scope>
    <source>
        <strain evidence="1 3">B4102</strain>
    </source>
</reference>
<accession>A0A150L8L6</accession>
<dbReference type="Proteomes" id="UP000595512">
    <property type="component" value="Chromosome"/>
</dbReference>
<protein>
    <submittedName>
        <fullName evidence="1">Uncharacterized protein</fullName>
    </submittedName>
</protein>
<evidence type="ECO:0000313" key="1">
    <source>
        <dbReference type="EMBL" id="KYD08657.1"/>
    </source>
</evidence>
<sequence>METVFHELKDGWNLVAHINCKLYSNDNEYVLLDWDNDILIQFAINDDSFETTSSSWGLKLRFNYNSKTVYIDNEPEEFEDEE</sequence>